<accession>A0ABV3JSM4</accession>
<dbReference type="Proteomes" id="UP001552594">
    <property type="component" value="Unassembled WGS sequence"/>
</dbReference>
<keyword evidence="3" id="KW-1185">Reference proteome</keyword>
<protein>
    <submittedName>
        <fullName evidence="2">GNAT family N-acetyltransferase</fullName>
    </submittedName>
</protein>
<dbReference type="EMBL" id="JBFAUK010000003">
    <property type="protein sequence ID" value="MEV5505888.1"/>
    <property type="molecule type" value="Genomic_DNA"/>
</dbReference>
<dbReference type="InterPro" id="IPR056934">
    <property type="entry name" value="SH3_Rv0428c"/>
</dbReference>
<comment type="caution">
    <text evidence="2">The sequence shown here is derived from an EMBL/GenBank/DDBJ whole genome shotgun (WGS) entry which is preliminary data.</text>
</comment>
<reference evidence="2 3" key="1">
    <citation type="submission" date="2024-06" db="EMBL/GenBank/DDBJ databases">
        <title>The Natural Products Discovery Center: Release of the First 8490 Sequenced Strains for Exploring Actinobacteria Biosynthetic Diversity.</title>
        <authorList>
            <person name="Kalkreuter E."/>
            <person name="Kautsar S.A."/>
            <person name="Yang D."/>
            <person name="Bader C.D."/>
            <person name="Teijaro C.N."/>
            <person name="Fluegel L."/>
            <person name="Davis C.M."/>
            <person name="Simpson J.R."/>
            <person name="Lauterbach L."/>
            <person name="Steele A.D."/>
            <person name="Gui C."/>
            <person name="Meng S."/>
            <person name="Li G."/>
            <person name="Viehrig K."/>
            <person name="Ye F."/>
            <person name="Su P."/>
            <person name="Kiefer A.F."/>
            <person name="Nichols A."/>
            <person name="Cepeda A.J."/>
            <person name="Yan W."/>
            <person name="Fan B."/>
            <person name="Jiang Y."/>
            <person name="Adhikari A."/>
            <person name="Zheng C.-J."/>
            <person name="Schuster L."/>
            <person name="Cowan T.M."/>
            <person name="Smanski M.J."/>
            <person name="Chevrette M.G."/>
            <person name="De Carvalho L.P.S."/>
            <person name="Shen B."/>
        </authorList>
    </citation>
    <scope>NUCLEOTIDE SEQUENCE [LARGE SCALE GENOMIC DNA]</scope>
    <source>
        <strain evidence="2 3">NPDC052347</strain>
    </source>
</reference>
<dbReference type="InterPro" id="IPR000182">
    <property type="entry name" value="GNAT_dom"/>
</dbReference>
<feature type="domain" description="N-acetyltransferase" evidence="1">
    <location>
        <begin position="192"/>
        <end position="336"/>
    </location>
</feature>
<dbReference type="InterPro" id="IPR056935">
    <property type="entry name" value="Rv0428c-like_C"/>
</dbReference>
<dbReference type="Pfam" id="PF24551">
    <property type="entry name" value="SH3_Rv0428c"/>
    <property type="match status" value="1"/>
</dbReference>
<dbReference type="SUPFAM" id="SSF55729">
    <property type="entry name" value="Acyl-CoA N-acyltransferases (Nat)"/>
    <property type="match status" value="1"/>
</dbReference>
<dbReference type="Gene3D" id="3.40.630.30">
    <property type="match status" value="1"/>
</dbReference>
<dbReference type="PROSITE" id="PS51186">
    <property type="entry name" value="GNAT"/>
    <property type="match status" value="1"/>
</dbReference>
<evidence type="ECO:0000259" key="1">
    <source>
        <dbReference type="PROSITE" id="PS51186"/>
    </source>
</evidence>
<name>A0ABV3JSM4_STRON</name>
<evidence type="ECO:0000313" key="3">
    <source>
        <dbReference type="Proteomes" id="UP001552594"/>
    </source>
</evidence>
<proteinExistence type="predicted"/>
<gene>
    <name evidence="2" type="ORF">AB0L16_05330</name>
</gene>
<sequence>MEFTTGGRLEVRINAADVGKRVSVRSLNDRRGSPERFTDTVGVLTSWSGGVLCVTRRDGETVEIAEAALVAGKVVPPTPPRRRGPAASVPELLRVATRGWPPVETGRLGEWILRAAGGFTARANSVLPLGDCGLPLPAAVDRVTEWYAERGLPPRFQVGTGDPAFDRALDQELAGRGWRAERHALLRTAALAPIADAEPEGGERPVELSREPDAAWLAAYGRGAAGDAARAVLTGGPSVWFATVPGDQGPAAIARCVTDGRWAGFAALHVAGDARRQGLGTLVMARLARQALQEGASAAYLQVETGNDGAAALYDRLGFRTLSAYHYRTPETTGTDGGDDGQRG</sequence>
<evidence type="ECO:0000313" key="2">
    <source>
        <dbReference type="EMBL" id="MEV5505888.1"/>
    </source>
</evidence>
<organism evidence="2 3">
    <name type="scientific">Streptomyces orinoci</name>
    <name type="common">Streptoverticillium orinoci</name>
    <dbReference type="NCBI Taxonomy" id="67339"/>
    <lineage>
        <taxon>Bacteria</taxon>
        <taxon>Bacillati</taxon>
        <taxon>Actinomycetota</taxon>
        <taxon>Actinomycetes</taxon>
        <taxon>Kitasatosporales</taxon>
        <taxon>Streptomycetaceae</taxon>
        <taxon>Streptomyces</taxon>
    </lineage>
</organism>
<dbReference type="InterPro" id="IPR016181">
    <property type="entry name" value="Acyl_CoA_acyltransferase"/>
</dbReference>
<dbReference type="Pfam" id="PF24553">
    <property type="entry name" value="Rv0428c_C"/>
    <property type="match status" value="1"/>
</dbReference>
<dbReference type="RefSeq" id="WP_109283079.1">
    <property type="nucleotide sequence ID" value="NZ_JBFAUK010000003.1"/>
</dbReference>
<dbReference type="CDD" id="cd04301">
    <property type="entry name" value="NAT_SF"/>
    <property type="match status" value="1"/>
</dbReference>